<evidence type="ECO:0008006" key="4">
    <source>
        <dbReference type="Google" id="ProtNLM"/>
    </source>
</evidence>
<feature type="transmembrane region" description="Helical" evidence="1">
    <location>
        <begin position="43"/>
        <end position="66"/>
    </location>
</feature>
<name>A0ABY5DZ48_9ACTN</name>
<keyword evidence="1" id="KW-1133">Transmembrane helix</keyword>
<accession>A0ABY5DZ48</accession>
<reference evidence="2 3" key="1">
    <citation type="submission" date="2022-06" db="EMBL/GenBank/DDBJ databases">
        <title>Paraconexibacter antarcticus.</title>
        <authorList>
            <person name="Kim C.S."/>
        </authorList>
    </citation>
    <scope>NUCLEOTIDE SEQUENCE [LARGE SCALE GENOMIC DNA]</scope>
    <source>
        <strain evidence="2 3">02-257</strain>
    </source>
</reference>
<proteinExistence type="predicted"/>
<organism evidence="2 3">
    <name type="scientific">Paraconexibacter antarcticus</name>
    <dbReference type="NCBI Taxonomy" id="2949664"/>
    <lineage>
        <taxon>Bacteria</taxon>
        <taxon>Bacillati</taxon>
        <taxon>Actinomycetota</taxon>
        <taxon>Thermoleophilia</taxon>
        <taxon>Solirubrobacterales</taxon>
        <taxon>Paraconexibacteraceae</taxon>
        <taxon>Paraconexibacter</taxon>
    </lineage>
</organism>
<evidence type="ECO:0000256" key="1">
    <source>
        <dbReference type="SAM" id="Phobius"/>
    </source>
</evidence>
<dbReference type="Proteomes" id="UP001056035">
    <property type="component" value="Chromosome"/>
</dbReference>
<dbReference type="RefSeq" id="WP_254572558.1">
    <property type="nucleotide sequence ID" value="NZ_CP098502.1"/>
</dbReference>
<sequence>MTAYLIAVLAGIALPVCRITDVRLTAQKINPDCPAMEPGQWLARRYIECLLLGSFCVLGAGVYFFVKPSAAFFMTPIVALPAYVAVKAADTAIMARFQPVRRVR</sequence>
<protein>
    <recommendedName>
        <fullName evidence="4">SdpI family protein</fullName>
    </recommendedName>
</protein>
<gene>
    <name evidence="2" type="ORF">NBH00_06605</name>
</gene>
<keyword evidence="3" id="KW-1185">Reference proteome</keyword>
<dbReference type="EMBL" id="CP098502">
    <property type="protein sequence ID" value="UTI65880.1"/>
    <property type="molecule type" value="Genomic_DNA"/>
</dbReference>
<keyword evidence="1" id="KW-0812">Transmembrane</keyword>
<evidence type="ECO:0000313" key="2">
    <source>
        <dbReference type="EMBL" id="UTI65880.1"/>
    </source>
</evidence>
<keyword evidence="1" id="KW-0472">Membrane</keyword>
<evidence type="ECO:0000313" key="3">
    <source>
        <dbReference type="Proteomes" id="UP001056035"/>
    </source>
</evidence>